<keyword evidence="3" id="KW-1185">Reference proteome</keyword>
<feature type="transmembrane region" description="Helical" evidence="1">
    <location>
        <begin position="80"/>
        <end position="106"/>
    </location>
</feature>
<keyword evidence="1" id="KW-1133">Transmembrane helix</keyword>
<evidence type="ECO:0000313" key="2">
    <source>
        <dbReference type="EMBL" id="MEW9266562.1"/>
    </source>
</evidence>
<feature type="transmembrane region" description="Helical" evidence="1">
    <location>
        <begin position="44"/>
        <end position="68"/>
    </location>
</feature>
<name>A0ABV3PBI1_9ACTN</name>
<feature type="transmembrane region" description="Helical" evidence="1">
    <location>
        <begin position="12"/>
        <end position="32"/>
    </location>
</feature>
<dbReference type="RefSeq" id="WP_367639698.1">
    <property type="nucleotide sequence ID" value="NZ_JBFNQN010000012.1"/>
</dbReference>
<gene>
    <name evidence="2" type="ORF">AB1207_17565</name>
</gene>
<keyword evidence="1" id="KW-0812">Transmembrane</keyword>
<organism evidence="2 3">
    <name type="scientific">Kineococcus endophyticus</name>
    <dbReference type="NCBI Taxonomy" id="1181883"/>
    <lineage>
        <taxon>Bacteria</taxon>
        <taxon>Bacillati</taxon>
        <taxon>Actinomycetota</taxon>
        <taxon>Actinomycetes</taxon>
        <taxon>Kineosporiales</taxon>
        <taxon>Kineosporiaceae</taxon>
        <taxon>Kineococcus</taxon>
    </lineage>
</organism>
<evidence type="ECO:0008006" key="4">
    <source>
        <dbReference type="Google" id="ProtNLM"/>
    </source>
</evidence>
<proteinExistence type="predicted"/>
<keyword evidence="1" id="KW-0472">Membrane</keyword>
<protein>
    <recommendedName>
        <fullName evidence="4">Fluoride ion transporter CrcB</fullName>
    </recommendedName>
</protein>
<comment type="caution">
    <text evidence="2">The sequence shown here is derived from an EMBL/GenBank/DDBJ whole genome shotgun (WGS) entry which is preliminary data.</text>
</comment>
<reference evidence="2 3" key="1">
    <citation type="submission" date="2024-07" db="EMBL/GenBank/DDBJ databases">
        <authorList>
            <person name="Thanompreechachai J."/>
            <person name="Duangmal K."/>
        </authorList>
    </citation>
    <scope>NUCLEOTIDE SEQUENCE [LARGE SCALE GENOMIC DNA]</scope>
    <source>
        <strain evidence="2 3">KCTC 19886</strain>
    </source>
</reference>
<evidence type="ECO:0000256" key="1">
    <source>
        <dbReference type="SAM" id="Phobius"/>
    </source>
</evidence>
<dbReference type="Proteomes" id="UP001555826">
    <property type="component" value="Unassembled WGS sequence"/>
</dbReference>
<accession>A0ABV3PBI1</accession>
<dbReference type="EMBL" id="JBFNQN010000012">
    <property type="protein sequence ID" value="MEW9266562.1"/>
    <property type="molecule type" value="Genomic_DNA"/>
</dbReference>
<evidence type="ECO:0000313" key="3">
    <source>
        <dbReference type="Proteomes" id="UP001555826"/>
    </source>
</evidence>
<sequence>MERGDEFDRSIRRGVVTGALVGAVTTGLWGAWTLEGEDARTIAVAFVVLGALGGSVVGALCGTLSAVAHQAAQRLGTGGAWWVTAATALTTAAVTFGGFTLWPVFFGGTVPVAQRAACVLVCASVAAWQVRGLQTASSGPVPRAG</sequence>